<keyword evidence="3" id="KW-1185">Reference proteome</keyword>
<dbReference type="STRING" id="880073.Cabys_707"/>
<dbReference type="Proteomes" id="UP000004671">
    <property type="component" value="Chromosome"/>
</dbReference>
<accession>H1XU69</accession>
<organism evidence="2 3">
    <name type="scientific">Caldithrix abyssi DSM 13497</name>
    <dbReference type="NCBI Taxonomy" id="880073"/>
    <lineage>
        <taxon>Bacteria</taxon>
        <taxon>Pseudomonadati</taxon>
        <taxon>Calditrichota</taxon>
        <taxon>Calditrichia</taxon>
        <taxon>Calditrichales</taxon>
        <taxon>Calditrichaceae</taxon>
        <taxon>Caldithrix</taxon>
    </lineage>
</organism>
<keyword evidence="1" id="KW-0472">Membrane</keyword>
<protein>
    <submittedName>
        <fullName evidence="2">Uncharacterized protein</fullName>
    </submittedName>
</protein>
<dbReference type="AlphaFoldDB" id="H1XU69"/>
<feature type="transmembrane region" description="Helical" evidence="1">
    <location>
        <begin position="6"/>
        <end position="23"/>
    </location>
</feature>
<evidence type="ECO:0000313" key="3">
    <source>
        <dbReference type="Proteomes" id="UP000004671"/>
    </source>
</evidence>
<dbReference type="PaxDb" id="880073-Calab_1945"/>
<sequence length="220" mass="25860">MISMVGWAAGFFVVILVAAYFILKAKEKNRLALFRVLTHLAIEDMSQPLGRLELENVQRRYNLILDTLKKAQNVAKKPAEKVKCEKLLKDLNDWRLQQIQAIYQEKLNGLLKQYHQSEDINRKLALLFEARQLIKEGILRESPLKKIDNLIIRLYVMQARSLAEGQPEQKKYEIFEDCITKIFNSDIDDKELDESAEFRKLIDEFEILHRKFKGKRSKPE</sequence>
<evidence type="ECO:0000256" key="1">
    <source>
        <dbReference type="SAM" id="Phobius"/>
    </source>
</evidence>
<keyword evidence="1" id="KW-1133">Transmembrane helix</keyword>
<dbReference type="InParanoid" id="H1XU69"/>
<dbReference type="HOGENOM" id="CLU_1254021_0_0_0"/>
<reference evidence="2 3" key="1">
    <citation type="submission" date="2011-09" db="EMBL/GenBank/DDBJ databases">
        <title>The permanent draft genome of Caldithrix abyssi DSM 13497.</title>
        <authorList>
            <consortium name="US DOE Joint Genome Institute (JGI-PGF)"/>
            <person name="Lucas S."/>
            <person name="Han J."/>
            <person name="Lapidus A."/>
            <person name="Bruce D."/>
            <person name="Goodwin L."/>
            <person name="Pitluck S."/>
            <person name="Peters L."/>
            <person name="Kyrpides N."/>
            <person name="Mavromatis K."/>
            <person name="Ivanova N."/>
            <person name="Mikhailova N."/>
            <person name="Chertkov O."/>
            <person name="Detter J.C."/>
            <person name="Tapia R."/>
            <person name="Han C."/>
            <person name="Land M."/>
            <person name="Hauser L."/>
            <person name="Markowitz V."/>
            <person name="Cheng J.-F."/>
            <person name="Hugenholtz P."/>
            <person name="Woyke T."/>
            <person name="Wu D."/>
            <person name="Spring S."/>
            <person name="Brambilla E."/>
            <person name="Klenk H.-P."/>
            <person name="Eisen J.A."/>
        </authorList>
    </citation>
    <scope>NUCLEOTIDE SEQUENCE [LARGE SCALE GENOMIC DNA]</scope>
    <source>
        <strain evidence="2 3">DSM 13497</strain>
    </source>
</reference>
<dbReference type="RefSeq" id="WP_006928718.1">
    <property type="nucleotide sequence ID" value="NZ_CM001402.1"/>
</dbReference>
<gene>
    <name evidence="2" type="ORF">Calab_1945</name>
</gene>
<proteinExistence type="predicted"/>
<keyword evidence="1" id="KW-0812">Transmembrane</keyword>
<dbReference type="EMBL" id="CM001402">
    <property type="protein sequence ID" value="EHO41559.1"/>
    <property type="molecule type" value="Genomic_DNA"/>
</dbReference>
<name>H1XU69_CALAY</name>
<evidence type="ECO:0000313" key="2">
    <source>
        <dbReference type="EMBL" id="EHO41559.1"/>
    </source>
</evidence>